<dbReference type="AlphaFoldDB" id="A0AAV0ZLC7"/>
<sequence>LILMDNYLCSYPYLFYGFLSYLLRTFFAATHRIWAKLSSLGIASMTSLTYKFFNILFFNQCGNHYSHVTYQNLTTQTSSHIFFSLFNLDSLRFWVNIISLSPPLLHVELGFERSLLRQELIDHPLSPSSTSTPSKLG</sequence>
<keyword evidence="1" id="KW-0812">Transmembrane</keyword>
<gene>
    <name evidence="2" type="ORF">VFH_II105640</name>
</gene>
<dbReference type="EMBL" id="OX451737">
    <property type="protein sequence ID" value="CAI8597963.1"/>
    <property type="molecule type" value="Genomic_DNA"/>
</dbReference>
<name>A0AAV0ZLC7_VICFA</name>
<keyword evidence="3" id="KW-1185">Reference proteome</keyword>
<protein>
    <submittedName>
        <fullName evidence="2">Uncharacterized protein</fullName>
    </submittedName>
</protein>
<keyword evidence="1" id="KW-1133">Transmembrane helix</keyword>
<accession>A0AAV0ZLC7</accession>
<evidence type="ECO:0000256" key="1">
    <source>
        <dbReference type="SAM" id="Phobius"/>
    </source>
</evidence>
<dbReference type="Proteomes" id="UP001157006">
    <property type="component" value="Chromosome 2"/>
</dbReference>
<evidence type="ECO:0000313" key="3">
    <source>
        <dbReference type="Proteomes" id="UP001157006"/>
    </source>
</evidence>
<reference evidence="2 3" key="1">
    <citation type="submission" date="2023-01" db="EMBL/GenBank/DDBJ databases">
        <authorList>
            <person name="Kreplak J."/>
        </authorList>
    </citation>
    <scope>NUCLEOTIDE SEQUENCE [LARGE SCALE GENOMIC DNA]</scope>
</reference>
<keyword evidence="1" id="KW-0472">Membrane</keyword>
<proteinExistence type="predicted"/>
<organism evidence="2 3">
    <name type="scientific">Vicia faba</name>
    <name type="common">Broad bean</name>
    <name type="synonym">Faba vulgaris</name>
    <dbReference type="NCBI Taxonomy" id="3906"/>
    <lineage>
        <taxon>Eukaryota</taxon>
        <taxon>Viridiplantae</taxon>
        <taxon>Streptophyta</taxon>
        <taxon>Embryophyta</taxon>
        <taxon>Tracheophyta</taxon>
        <taxon>Spermatophyta</taxon>
        <taxon>Magnoliopsida</taxon>
        <taxon>eudicotyledons</taxon>
        <taxon>Gunneridae</taxon>
        <taxon>Pentapetalae</taxon>
        <taxon>rosids</taxon>
        <taxon>fabids</taxon>
        <taxon>Fabales</taxon>
        <taxon>Fabaceae</taxon>
        <taxon>Papilionoideae</taxon>
        <taxon>50 kb inversion clade</taxon>
        <taxon>NPAAA clade</taxon>
        <taxon>Hologalegina</taxon>
        <taxon>IRL clade</taxon>
        <taxon>Fabeae</taxon>
        <taxon>Vicia</taxon>
    </lineage>
</organism>
<feature type="transmembrane region" description="Helical" evidence="1">
    <location>
        <begin position="13"/>
        <end position="35"/>
    </location>
</feature>
<evidence type="ECO:0000313" key="2">
    <source>
        <dbReference type="EMBL" id="CAI8597963.1"/>
    </source>
</evidence>
<feature type="non-terminal residue" evidence="2">
    <location>
        <position position="1"/>
    </location>
</feature>